<organism evidence="1 2">
    <name type="scientific">Bosea robiniae</name>
    <dbReference type="NCBI Taxonomy" id="1036780"/>
    <lineage>
        <taxon>Bacteria</taxon>
        <taxon>Pseudomonadati</taxon>
        <taxon>Pseudomonadota</taxon>
        <taxon>Alphaproteobacteria</taxon>
        <taxon>Hyphomicrobiales</taxon>
        <taxon>Boseaceae</taxon>
        <taxon>Bosea</taxon>
    </lineage>
</organism>
<evidence type="ECO:0000313" key="1">
    <source>
        <dbReference type="EMBL" id="SDF30549.1"/>
    </source>
</evidence>
<gene>
    <name evidence="1" type="ORF">SAMN05421844_101296</name>
</gene>
<sequence>MDGIALRQNGFHCGDCGSPGVSVPHALSDASVVSCANCGLSLGSWAEYRQRIDMALMAEQAGKARRLIVADPVGNVLARA</sequence>
<dbReference type="RefSeq" id="WP_091855531.1">
    <property type="nucleotide sequence ID" value="NZ_FNBZ01000001.1"/>
</dbReference>
<accession>A0ABY0NDQ2</accession>
<keyword evidence="2" id="KW-1185">Reference proteome</keyword>
<proteinExistence type="predicted"/>
<comment type="caution">
    <text evidence="1">The sequence shown here is derived from an EMBL/GenBank/DDBJ whole genome shotgun (WGS) entry which is preliminary data.</text>
</comment>
<reference evidence="1 2" key="1">
    <citation type="submission" date="2016-10" db="EMBL/GenBank/DDBJ databases">
        <authorList>
            <person name="Varghese N."/>
            <person name="Submissions S."/>
        </authorList>
    </citation>
    <scope>NUCLEOTIDE SEQUENCE [LARGE SCALE GENOMIC DNA]</scope>
    <source>
        <strain evidence="1 2">DSM 26672</strain>
    </source>
</reference>
<evidence type="ECO:0000313" key="2">
    <source>
        <dbReference type="Proteomes" id="UP000199468"/>
    </source>
</evidence>
<dbReference type="Proteomes" id="UP000199468">
    <property type="component" value="Unassembled WGS sequence"/>
</dbReference>
<protein>
    <submittedName>
        <fullName evidence="1">Uncharacterized protein</fullName>
    </submittedName>
</protein>
<name>A0ABY0NDQ2_9HYPH</name>
<dbReference type="EMBL" id="FNBZ01000001">
    <property type="protein sequence ID" value="SDF30549.1"/>
    <property type="molecule type" value="Genomic_DNA"/>
</dbReference>